<accession>A0A381Y339</accession>
<evidence type="ECO:0000313" key="1">
    <source>
        <dbReference type="EMBL" id="SVA71418.1"/>
    </source>
</evidence>
<gene>
    <name evidence="1" type="ORF">METZ01_LOCUS124272</name>
</gene>
<evidence type="ECO:0008006" key="2">
    <source>
        <dbReference type="Google" id="ProtNLM"/>
    </source>
</evidence>
<dbReference type="PANTHER" id="PTHR48100:SF1">
    <property type="entry name" value="HISTIDINE PHOSPHATASE FAMILY PROTEIN-RELATED"/>
    <property type="match status" value="1"/>
</dbReference>
<dbReference type="GO" id="GO:0016791">
    <property type="term" value="F:phosphatase activity"/>
    <property type="evidence" value="ECO:0007669"/>
    <property type="project" value="TreeGrafter"/>
</dbReference>
<dbReference type="EMBL" id="UINC01017277">
    <property type="protein sequence ID" value="SVA71418.1"/>
    <property type="molecule type" value="Genomic_DNA"/>
</dbReference>
<proteinExistence type="predicted"/>
<name>A0A381Y339_9ZZZZ</name>
<dbReference type="AlphaFoldDB" id="A0A381Y339"/>
<dbReference type="InterPro" id="IPR029033">
    <property type="entry name" value="His_PPase_superfam"/>
</dbReference>
<reference evidence="1" key="1">
    <citation type="submission" date="2018-05" db="EMBL/GenBank/DDBJ databases">
        <authorList>
            <person name="Lanie J.A."/>
            <person name="Ng W.-L."/>
            <person name="Kazmierczak K.M."/>
            <person name="Andrzejewski T.M."/>
            <person name="Davidsen T.M."/>
            <person name="Wayne K.J."/>
            <person name="Tettelin H."/>
            <person name="Glass J.I."/>
            <person name="Rusch D."/>
            <person name="Podicherti R."/>
            <person name="Tsui H.-C.T."/>
            <person name="Winkler M.E."/>
        </authorList>
    </citation>
    <scope>NUCLEOTIDE SEQUENCE</scope>
</reference>
<protein>
    <recommendedName>
        <fullName evidence="2">Histidine phosphatase family protein</fullName>
    </recommendedName>
</protein>
<dbReference type="GO" id="GO:0005737">
    <property type="term" value="C:cytoplasm"/>
    <property type="evidence" value="ECO:0007669"/>
    <property type="project" value="TreeGrafter"/>
</dbReference>
<dbReference type="Pfam" id="PF00300">
    <property type="entry name" value="His_Phos_1"/>
    <property type="match status" value="1"/>
</dbReference>
<organism evidence="1">
    <name type="scientific">marine metagenome</name>
    <dbReference type="NCBI Taxonomy" id="408172"/>
    <lineage>
        <taxon>unclassified sequences</taxon>
        <taxon>metagenomes</taxon>
        <taxon>ecological metagenomes</taxon>
    </lineage>
</organism>
<dbReference type="Gene3D" id="3.40.50.1240">
    <property type="entry name" value="Phosphoglycerate mutase-like"/>
    <property type="match status" value="1"/>
</dbReference>
<feature type="non-terminal residue" evidence="1">
    <location>
        <position position="1"/>
    </location>
</feature>
<dbReference type="CDD" id="cd07040">
    <property type="entry name" value="HP"/>
    <property type="match status" value="1"/>
</dbReference>
<dbReference type="SUPFAM" id="SSF53254">
    <property type="entry name" value="Phosphoglycerate mutase-like"/>
    <property type="match status" value="1"/>
</dbReference>
<dbReference type="InterPro" id="IPR013078">
    <property type="entry name" value="His_Pase_superF_clade-1"/>
</dbReference>
<sequence>DDGPADPPLAALGILQAAATADLLATEGVSHVVTSTMLRAVQTGRPLADLLGITPEAIDDLKESDHLRSSYTPAEEMDADHEVIRAFLDDPMSMFSDGYEAFRGRVRSAFDSIVERNRGGTVAVFCHATVTGVYLQALLGHDDPFAVMADYCGIMRVTASSTGIRTVRSVNETGHLRHLG</sequence>
<dbReference type="PANTHER" id="PTHR48100">
    <property type="entry name" value="BROAD-SPECIFICITY PHOSPHATASE YOR283W-RELATED"/>
    <property type="match status" value="1"/>
</dbReference>
<dbReference type="InterPro" id="IPR050275">
    <property type="entry name" value="PGM_Phosphatase"/>
</dbReference>